<dbReference type="GeneID" id="66982411"/>
<dbReference type="Proteomes" id="UP000637239">
    <property type="component" value="Chromosome 4"/>
</dbReference>
<keyword evidence="3" id="KW-1185">Reference proteome</keyword>
<gene>
    <name evidence="2" type="ORF">ACHE_40616S</name>
</gene>
<feature type="compositionally biased region" description="Basic and acidic residues" evidence="1">
    <location>
        <begin position="44"/>
        <end position="55"/>
    </location>
</feature>
<reference evidence="2" key="2">
    <citation type="submission" date="2021-02" db="EMBL/GenBank/DDBJ databases">
        <title>Aspergillus chevalieri M1 genome sequence.</title>
        <authorList>
            <person name="Kadooka C."/>
            <person name="Mori K."/>
            <person name="Futagami T."/>
        </authorList>
    </citation>
    <scope>NUCLEOTIDE SEQUENCE</scope>
    <source>
        <strain evidence="2">M1</strain>
    </source>
</reference>
<feature type="region of interest" description="Disordered" evidence="1">
    <location>
        <begin position="40"/>
        <end position="66"/>
    </location>
</feature>
<protein>
    <submittedName>
        <fullName evidence="2">Uncharacterized protein</fullName>
    </submittedName>
</protein>
<evidence type="ECO:0000313" key="2">
    <source>
        <dbReference type="EMBL" id="BCR88052.1"/>
    </source>
</evidence>
<evidence type="ECO:0000313" key="3">
    <source>
        <dbReference type="Proteomes" id="UP000637239"/>
    </source>
</evidence>
<accession>A0A7R7ZP76</accession>
<dbReference type="KEGG" id="ache:ACHE_40616S"/>
<name>A0A7R7ZP76_ASPCH</name>
<reference evidence="2" key="1">
    <citation type="submission" date="2021-01" db="EMBL/GenBank/DDBJ databases">
        <authorList>
            <consortium name="Aspergillus chevalieri M1 genome sequencing consortium"/>
            <person name="Kazuki M."/>
            <person name="Futagami T."/>
        </authorList>
    </citation>
    <scope>NUCLEOTIDE SEQUENCE</scope>
    <source>
        <strain evidence="2">M1</strain>
    </source>
</reference>
<dbReference type="AlphaFoldDB" id="A0A7R7ZP76"/>
<proteinExistence type="predicted"/>
<feature type="compositionally biased region" description="Polar residues" evidence="1">
    <location>
        <begin position="56"/>
        <end position="65"/>
    </location>
</feature>
<sequence length="97" mass="11268">MELNRYLKAAAHQSKPKSRRLVSGLSQFGVLSVQDANRRIGARKKAEEKKEEQRLQRSTRTSLATTHPKYDRLELWMMGIDENADQETIDSILNRNR</sequence>
<organism evidence="2 3">
    <name type="scientific">Aspergillus chevalieri</name>
    <name type="common">Eurotium chevalieri</name>
    <dbReference type="NCBI Taxonomy" id="182096"/>
    <lineage>
        <taxon>Eukaryota</taxon>
        <taxon>Fungi</taxon>
        <taxon>Dikarya</taxon>
        <taxon>Ascomycota</taxon>
        <taxon>Pezizomycotina</taxon>
        <taxon>Eurotiomycetes</taxon>
        <taxon>Eurotiomycetidae</taxon>
        <taxon>Eurotiales</taxon>
        <taxon>Aspergillaceae</taxon>
        <taxon>Aspergillus</taxon>
        <taxon>Aspergillus subgen. Aspergillus</taxon>
    </lineage>
</organism>
<dbReference type="EMBL" id="AP024419">
    <property type="protein sequence ID" value="BCR88052.1"/>
    <property type="molecule type" value="Genomic_DNA"/>
</dbReference>
<feature type="region of interest" description="Disordered" evidence="1">
    <location>
        <begin position="1"/>
        <end position="21"/>
    </location>
</feature>
<dbReference type="RefSeq" id="XP_043136574.1">
    <property type="nucleotide sequence ID" value="XM_043278834.1"/>
</dbReference>
<evidence type="ECO:0000256" key="1">
    <source>
        <dbReference type="SAM" id="MobiDB-lite"/>
    </source>
</evidence>